<organism evidence="2 3">
    <name type="scientific">Pyrrhoderma noxium</name>
    <dbReference type="NCBI Taxonomy" id="2282107"/>
    <lineage>
        <taxon>Eukaryota</taxon>
        <taxon>Fungi</taxon>
        <taxon>Dikarya</taxon>
        <taxon>Basidiomycota</taxon>
        <taxon>Agaricomycotina</taxon>
        <taxon>Agaricomycetes</taxon>
        <taxon>Hymenochaetales</taxon>
        <taxon>Hymenochaetaceae</taxon>
        <taxon>Pyrrhoderma</taxon>
    </lineage>
</organism>
<dbReference type="GO" id="GO:0016853">
    <property type="term" value="F:isomerase activity"/>
    <property type="evidence" value="ECO:0007669"/>
    <property type="project" value="InterPro"/>
</dbReference>
<dbReference type="InterPro" id="IPR014718">
    <property type="entry name" value="GH-type_carb-bd"/>
</dbReference>
<evidence type="ECO:0000313" key="3">
    <source>
        <dbReference type="Proteomes" id="UP000217199"/>
    </source>
</evidence>
<dbReference type="Gene3D" id="1.20.58.1420">
    <property type="entry name" value="Dsl1p vesicle tethering complex, Tip20p subunit, domain B"/>
    <property type="match status" value="1"/>
</dbReference>
<gene>
    <name evidence="2" type="ORF">PNOK_0217100</name>
</gene>
<reference evidence="2 3" key="1">
    <citation type="journal article" date="2017" name="Mol. Ecol.">
        <title>Comparative and population genomic landscape of Phellinus noxius: A hypervariable fungus causing root rot in trees.</title>
        <authorList>
            <person name="Chung C.L."/>
            <person name="Lee T.J."/>
            <person name="Akiba M."/>
            <person name="Lee H.H."/>
            <person name="Kuo T.H."/>
            <person name="Liu D."/>
            <person name="Ke H.M."/>
            <person name="Yokoi T."/>
            <person name="Roa M.B."/>
            <person name="Lu M.J."/>
            <person name="Chang Y.Y."/>
            <person name="Ann P.J."/>
            <person name="Tsai J.N."/>
            <person name="Chen C.Y."/>
            <person name="Tzean S.S."/>
            <person name="Ota Y."/>
            <person name="Hattori T."/>
            <person name="Sahashi N."/>
            <person name="Liou R.F."/>
            <person name="Kikuchi T."/>
            <person name="Tsai I.J."/>
        </authorList>
    </citation>
    <scope>NUCLEOTIDE SEQUENCE [LARGE SCALE GENOMIC DNA]</scope>
    <source>
        <strain evidence="2 3">FFPRI411160</strain>
    </source>
</reference>
<feature type="coiled-coil region" evidence="1">
    <location>
        <begin position="46"/>
        <end position="73"/>
    </location>
</feature>
<dbReference type="InterPro" id="IPR011013">
    <property type="entry name" value="Gal_mutarotase_sf_dom"/>
</dbReference>
<dbReference type="GO" id="GO:0060628">
    <property type="term" value="P:regulation of ER to Golgi vesicle-mediated transport"/>
    <property type="evidence" value="ECO:0007669"/>
    <property type="project" value="TreeGrafter"/>
</dbReference>
<dbReference type="InterPro" id="IPR008183">
    <property type="entry name" value="Aldose_1/G6P_1-epimerase"/>
</dbReference>
<dbReference type="Pfam" id="PF04437">
    <property type="entry name" value="RINT1_TIP1"/>
    <property type="match status" value="1"/>
</dbReference>
<dbReference type="EMBL" id="NBII01000002">
    <property type="protein sequence ID" value="PAV22214.1"/>
    <property type="molecule type" value="Genomic_DNA"/>
</dbReference>
<dbReference type="AlphaFoldDB" id="A0A286URR2"/>
<dbReference type="GO" id="GO:0030246">
    <property type="term" value="F:carbohydrate binding"/>
    <property type="evidence" value="ECO:0007669"/>
    <property type="project" value="InterPro"/>
</dbReference>
<dbReference type="STRING" id="2282107.A0A286URR2"/>
<sequence length="1092" mass="122217">MTSSLIQTLLQPPNLIQSQKYATSILNESFSTLESADSGDMLTNSLNSFQSNARELQIQLEKSQRNVDDCIRETRKTAREQLVSAQELSLLRHSLADEVISLTEELDSSTLEETSGPTLLEEIETLHRNLKELQSVKAYVQVIHRALQLSEQAIKHFEKLPTTVVITEASVQNYILLQRLVHSVRQTSIEVKGNTDQELKLYSYLSALADNTWLGMKDALSTVLLSVAEGLKWPTPVDYFTASKETRKEFESAFANLIRLQEIGEKLHDKMLSSNNHLYPIQALIRPVALRFKYHFEGTRQTNRPDKPEWYFAHILNVSHVHRSFFETVIQRLLQNSRYRSTNAWREFTRLLLPILSRKIKRSMSLLLPHPPLLAHTIYQALAFDEALRESGFSLNDTLEEESTIWEGTSDVILGNKDWFDAWLEGERKFAEDLYNEILLAPDAWQVAADTEDSAASDREVRPTNSARRVKTLIEQITDRYRALPVFLQKTRFLIEVQVPILELYHTRISESLDAFETLSSYLIRAVPGALTGQATHGRDSKNMTSGIEGAQRLVKAYISARWMSSVLATWGEDLFFLELYHEICERSTLKSRLKNVDSLPDPDSLNEEGTIFEELVVQYKKLAERAETMIFKQITGEVEAELKTHLSGQPDVPLNDDEVIAQSLLGPIARLSSHLSFLAKTLPAPSAINFYKRIAEHIASHIVQRQVLYRGRGRMSAQGGRMVLEEANLWLEASRLALIPTGLRRVEGPWERLLEAGGLLSLNGDMFERVVNVLQIGNAEEYDKIAEVVNINELTSEEVIQVLSISSSSSASKGCIGRSITLRRNCHIMEIARAREWRAGRKAFCLIESSSGWIQASARGIPVVFPCFGAPTRPEHSKLSQHGYARNSTWSWDGNTVMDNDAGVSVRLTLNPDPSLTGDHVALAYVITLAEHQLSTDIHVSNLSTSAPLSFQALLHSYLKAPAFSAHVSGLQGLTYIDKTAEGTPKIKEGRVVADVLKFTDSVYEDAPGEYTITWIGGGLKIKTIGFKDVVLWNPGAAAGSKIGDMEEGGWERYLCVEPGYVSGFKTIQPGESWIGGQVLTPIASPGTSSL</sequence>
<comment type="caution">
    <text evidence="2">The sequence shown here is derived from an EMBL/GenBank/DDBJ whole genome shotgun (WGS) entry which is preliminary data.</text>
</comment>
<evidence type="ECO:0000256" key="1">
    <source>
        <dbReference type="SAM" id="Coils"/>
    </source>
</evidence>
<dbReference type="PANTHER" id="PTHR13520:SF0">
    <property type="entry name" value="RAD50-INTERACTING PROTEIN 1"/>
    <property type="match status" value="1"/>
</dbReference>
<dbReference type="GO" id="GO:0006888">
    <property type="term" value="P:endoplasmic reticulum to Golgi vesicle-mediated transport"/>
    <property type="evidence" value="ECO:0007669"/>
    <property type="project" value="InterPro"/>
</dbReference>
<dbReference type="GO" id="GO:0070939">
    <property type="term" value="C:Dsl1/NZR complex"/>
    <property type="evidence" value="ECO:0007669"/>
    <property type="project" value="InterPro"/>
</dbReference>
<dbReference type="GO" id="GO:0005975">
    <property type="term" value="P:carbohydrate metabolic process"/>
    <property type="evidence" value="ECO:0007669"/>
    <property type="project" value="InterPro"/>
</dbReference>
<evidence type="ECO:0000313" key="2">
    <source>
        <dbReference type="EMBL" id="PAV22214.1"/>
    </source>
</evidence>
<dbReference type="Proteomes" id="UP000217199">
    <property type="component" value="Unassembled WGS sequence"/>
</dbReference>
<dbReference type="Gene3D" id="2.70.98.10">
    <property type="match status" value="1"/>
</dbReference>
<dbReference type="GO" id="GO:0006890">
    <property type="term" value="P:retrograde vesicle-mediated transport, Golgi to endoplasmic reticulum"/>
    <property type="evidence" value="ECO:0007669"/>
    <property type="project" value="InterPro"/>
</dbReference>
<dbReference type="PANTHER" id="PTHR13520">
    <property type="entry name" value="RAD50-INTERACTING PROTEIN 1 RINT-1"/>
    <property type="match status" value="1"/>
</dbReference>
<dbReference type="OrthoDB" id="407410at2759"/>
<dbReference type="InParanoid" id="A0A286URR2"/>
<accession>A0A286URR2</accession>
<dbReference type="InterPro" id="IPR042042">
    <property type="entry name" value="Tip20p_domB"/>
</dbReference>
<keyword evidence="1" id="KW-0175">Coiled coil</keyword>
<dbReference type="SUPFAM" id="SSF74650">
    <property type="entry name" value="Galactose mutarotase-like"/>
    <property type="match status" value="1"/>
</dbReference>
<name>A0A286URR2_9AGAM</name>
<protein>
    <submittedName>
        <fullName evidence="2">RINT-1 family</fullName>
    </submittedName>
</protein>
<dbReference type="InterPro" id="IPR007528">
    <property type="entry name" value="RINT1_Tip20"/>
</dbReference>
<keyword evidence="3" id="KW-1185">Reference proteome</keyword>
<dbReference type="PROSITE" id="PS51386">
    <property type="entry name" value="RINT1_TIP20"/>
    <property type="match status" value="1"/>
</dbReference>
<proteinExistence type="predicted"/>
<dbReference type="Pfam" id="PF01263">
    <property type="entry name" value="Aldose_epim"/>
    <property type="match status" value="1"/>
</dbReference>